<name>A0A0L6VME0_9BASI</name>
<keyword evidence="1" id="KW-0472">Membrane</keyword>
<comment type="caution">
    <text evidence="2">The sequence shown here is derived from an EMBL/GenBank/DDBJ whole genome shotgun (WGS) entry which is preliminary data.</text>
</comment>
<feature type="transmembrane region" description="Helical" evidence="1">
    <location>
        <begin position="74"/>
        <end position="92"/>
    </location>
</feature>
<keyword evidence="1" id="KW-1133">Transmembrane helix</keyword>
<gene>
    <name evidence="2" type="ORF">VP01_1424g1</name>
</gene>
<proteinExistence type="predicted"/>
<dbReference type="AlphaFoldDB" id="A0A0L6VME0"/>
<accession>A0A0L6VME0</accession>
<evidence type="ECO:0000313" key="2">
    <source>
        <dbReference type="EMBL" id="KNZ61290.1"/>
    </source>
</evidence>
<evidence type="ECO:0000313" key="3">
    <source>
        <dbReference type="Proteomes" id="UP000037035"/>
    </source>
</evidence>
<dbReference type="EMBL" id="LAVV01004721">
    <property type="protein sequence ID" value="KNZ61290.1"/>
    <property type="molecule type" value="Genomic_DNA"/>
</dbReference>
<dbReference type="Proteomes" id="UP000037035">
    <property type="component" value="Unassembled WGS sequence"/>
</dbReference>
<feature type="transmembrane region" description="Helical" evidence="1">
    <location>
        <begin position="104"/>
        <end position="125"/>
    </location>
</feature>
<protein>
    <submittedName>
        <fullName evidence="2">Uncharacterized protein</fullName>
    </submittedName>
</protein>
<organism evidence="2 3">
    <name type="scientific">Puccinia sorghi</name>
    <dbReference type="NCBI Taxonomy" id="27349"/>
    <lineage>
        <taxon>Eukaryota</taxon>
        <taxon>Fungi</taxon>
        <taxon>Dikarya</taxon>
        <taxon>Basidiomycota</taxon>
        <taxon>Pucciniomycotina</taxon>
        <taxon>Pucciniomycetes</taxon>
        <taxon>Pucciniales</taxon>
        <taxon>Pucciniaceae</taxon>
        <taxon>Puccinia</taxon>
    </lineage>
</organism>
<evidence type="ECO:0000256" key="1">
    <source>
        <dbReference type="SAM" id="Phobius"/>
    </source>
</evidence>
<reference evidence="2 3" key="1">
    <citation type="submission" date="2015-08" db="EMBL/GenBank/DDBJ databases">
        <title>Next Generation Sequencing and Analysis of the Genome of Puccinia sorghi L Schw, the Causal Agent of Maize Common Rust.</title>
        <authorList>
            <person name="Rochi L."/>
            <person name="Burguener G."/>
            <person name="Darino M."/>
            <person name="Turjanski A."/>
            <person name="Kreff E."/>
            <person name="Dieguez M.J."/>
            <person name="Sacco F."/>
        </authorList>
    </citation>
    <scope>NUCLEOTIDE SEQUENCE [LARGE SCALE GENOMIC DNA]</scope>
    <source>
        <strain evidence="2 3">RO10H11247</strain>
    </source>
</reference>
<keyword evidence="1" id="KW-0812">Transmembrane</keyword>
<keyword evidence="3" id="KW-1185">Reference proteome</keyword>
<sequence length="472" mass="55593">MHALFQFSTWHNGHLLFVNIDMISWYQFLEIDILLNFEPCIVFNQLNSYYQGSMKRRFSFVSDCLKGGQSSGNLAFHILSNNWFVIFPSFYFHRKLVYTFCHKISMFHLICLVTICFITLGHQFMKFIECFLVRKWALGIFKVMGPCKKKKKKKKKKNCLVCGKMCWNCFTMIQITPKKLSFKNSQLPKAQQKTPIILFCCNTYICLNYPSFHAYKFCFHIEYFQIFLTFTHHFHIKINTYSISSDKYGYNENGNTLGIEENSISILIIPTQIFIDQSQRLIDFQIVFKRNSRVRLKLYHILCLLFHYLDRFRQMTISVINNCIGLQPPWKFLTFFLVYIFWCIITTNFDQKMVKIGASREVETPSTTHLAPLSQANFMCSFFAIRIVNALLVINIKQVQMSCSKIITDKQRTMTTTAQLIPSILIALLLPTNNQRKVTPPKLYRRGRQEIHLEVFLQSFHEKGVMHAIRSC</sequence>
<dbReference type="VEuPathDB" id="FungiDB:VP01_1424g1"/>